<dbReference type="Proteomes" id="UP000314294">
    <property type="component" value="Unassembled WGS sequence"/>
</dbReference>
<comment type="caution">
    <text evidence="2">The sequence shown here is derived from an EMBL/GenBank/DDBJ whole genome shotgun (WGS) entry which is preliminary data.</text>
</comment>
<dbReference type="AlphaFoldDB" id="A0A4Z2J8B6"/>
<sequence>MFYMPRSSSTPGTPQQAPAPNFIETTPNTDLMFWTHIESRPRYRDDVSFLQHMGISDVTVESSSSLCTCSLSLSPLVLTLLPRLLPQLQLRVGERSRTPPLQLQHGCLQGSLLGQLLRHQLLLLSLGLKQRPLLLQLAHGLLVLLGLPLVLQGLLQPAVHVLQLVDALQLPAPQPGFAVRRRQPQPQQLDACFNSYSDMERDGDSTTFMN</sequence>
<keyword evidence="3" id="KW-1185">Reference proteome</keyword>
<organism evidence="2 3">
    <name type="scientific">Liparis tanakae</name>
    <name type="common">Tanaka's snailfish</name>
    <dbReference type="NCBI Taxonomy" id="230148"/>
    <lineage>
        <taxon>Eukaryota</taxon>
        <taxon>Metazoa</taxon>
        <taxon>Chordata</taxon>
        <taxon>Craniata</taxon>
        <taxon>Vertebrata</taxon>
        <taxon>Euteleostomi</taxon>
        <taxon>Actinopterygii</taxon>
        <taxon>Neopterygii</taxon>
        <taxon>Teleostei</taxon>
        <taxon>Neoteleostei</taxon>
        <taxon>Acanthomorphata</taxon>
        <taxon>Eupercaria</taxon>
        <taxon>Perciformes</taxon>
        <taxon>Cottioidei</taxon>
        <taxon>Cottales</taxon>
        <taxon>Liparidae</taxon>
        <taxon>Liparis</taxon>
    </lineage>
</organism>
<feature type="region of interest" description="Disordered" evidence="1">
    <location>
        <begin position="1"/>
        <end position="21"/>
    </location>
</feature>
<proteinExistence type="predicted"/>
<dbReference type="EMBL" id="SRLO01000014">
    <property type="protein sequence ID" value="TNN86605.1"/>
    <property type="molecule type" value="Genomic_DNA"/>
</dbReference>
<reference evidence="2 3" key="1">
    <citation type="submission" date="2019-03" db="EMBL/GenBank/DDBJ databases">
        <title>First draft genome of Liparis tanakae, snailfish: a comprehensive survey of snailfish specific genes.</title>
        <authorList>
            <person name="Kim W."/>
            <person name="Song I."/>
            <person name="Jeong J.-H."/>
            <person name="Kim D."/>
            <person name="Kim S."/>
            <person name="Ryu S."/>
            <person name="Song J.Y."/>
            <person name="Lee S.K."/>
        </authorList>
    </citation>
    <scope>NUCLEOTIDE SEQUENCE [LARGE SCALE GENOMIC DNA]</scope>
    <source>
        <tissue evidence="2">Muscle</tissue>
    </source>
</reference>
<name>A0A4Z2J8B6_9TELE</name>
<evidence type="ECO:0000256" key="1">
    <source>
        <dbReference type="SAM" id="MobiDB-lite"/>
    </source>
</evidence>
<protein>
    <submittedName>
        <fullName evidence="2">Uncharacterized protein</fullName>
    </submittedName>
</protein>
<accession>A0A4Z2J8B6</accession>
<evidence type="ECO:0000313" key="2">
    <source>
        <dbReference type="EMBL" id="TNN86605.1"/>
    </source>
</evidence>
<gene>
    <name evidence="2" type="ORF">EYF80_003073</name>
</gene>
<evidence type="ECO:0000313" key="3">
    <source>
        <dbReference type="Proteomes" id="UP000314294"/>
    </source>
</evidence>